<dbReference type="Pfam" id="PF06897">
    <property type="entry name" value="DUF1269"/>
    <property type="match status" value="1"/>
</dbReference>
<evidence type="ECO:0000313" key="2">
    <source>
        <dbReference type="Proteomes" id="UP000183812"/>
    </source>
</evidence>
<proteinExistence type="predicted"/>
<dbReference type="OrthoDB" id="275223at2"/>
<evidence type="ECO:0000313" key="1">
    <source>
        <dbReference type="EMBL" id="SDE44418.1"/>
    </source>
</evidence>
<dbReference type="RefSeq" id="WP_055212768.1">
    <property type="nucleotide sequence ID" value="NZ_CP061202.1"/>
</dbReference>
<organism evidence="1 2">
    <name type="scientific">Rhodobacter capsulatus</name>
    <name type="common">Rhodopseudomonas capsulata</name>
    <dbReference type="NCBI Taxonomy" id="1061"/>
    <lineage>
        <taxon>Bacteria</taxon>
        <taxon>Pseudomonadati</taxon>
        <taxon>Pseudomonadota</taxon>
        <taxon>Alphaproteobacteria</taxon>
        <taxon>Rhodobacterales</taxon>
        <taxon>Rhodobacter group</taxon>
        <taxon>Rhodobacter</taxon>
    </lineage>
</organism>
<sequence>MPELIVIGYETPAAAEAARAEVLGMAREYLADVTDAVVATVDDAGGIRLAQMVDLWAVGATGGAFWGLLAGILFFNPLIGLFIGAAAGAVSGALSDYGIDDAFMRKVSAMLKPGHAALFLLLKAPASERMVTRLGAKGGDILRTNLDPAAEVALREAFATARDGLGKSLQDADRA</sequence>
<accession>A0A0Q0QLI3</accession>
<dbReference type="InterPro" id="IPR009200">
    <property type="entry name" value="DUF1269_membrane"/>
</dbReference>
<dbReference type="Proteomes" id="UP000183812">
    <property type="component" value="Unassembled WGS sequence"/>
</dbReference>
<dbReference type="AlphaFoldDB" id="A0A0Q0QLI3"/>
<reference evidence="1 2" key="1">
    <citation type="submission" date="2016-10" db="EMBL/GenBank/DDBJ databases">
        <authorList>
            <person name="de Groot N.N."/>
        </authorList>
    </citation>
    <scope>NUCLEOTIDE SEQUENCE [LARGE SCALE GENOMIC DNA]</scope>
    <source>
        <strain evidence="2">DSM 938 / 37b4</strain>
    </source>
</reference>
<dbReference type="EMBL" id="FNAY01000001">
    <property type="protein sequence ID" value="SDE44418.1"/>
    <property type="molecule type" value="Genomic_DNA"/>
</dbReference>
<protein>
    <submittedName>
        <fullName evidence="1">Uncharacterized membrane protein</fullName>
    </submittedName>
</protein>
<name>A0A0Q0QLI3_RHOCA</name>
<gene>
    <name evidence="1" type="ORF">SAMN04244550_00423</name>
</gene>